<evidence type="ECO:0000313" key="3">
    <source>
        <dbReference type="EMBL" id="CAF9906889.1"/>
    </source>
</evidence>
<dbReference type="SUPFAM" id="SSF53254">
    <property type="entry name" value="Phosphoglycerate mutase-like"/>
    <property type="match status" value="1"/>
</dbReference>
<dbReference type="AlphaFoldDB" id="A0A8H3EHX2"/>
<dbReference type="GO" id="GO:0016791">
    <property type="term" value="F:phosphatase activity"/>
    <property type="evidence" value="ECO:0007669"/>
    <property type="project" value="TreeGrafter"/>
</dbReference>
<evidence type="ECO:0008006" key="5">
    <source>
        <dbReference type="Google" id="ProtNLM"/>
    </source>
</evidence>
<proteinExistence type="inferred from homology"/>
<reference evidence="3" key="1">
    <citation type="submission" date="2021-03" db="EMBL/GenBank/DDBJ databases">
        <authorList>
            <person name="Tagirdzhanova G."/>
        </authorList>
    </citation>
    <scope>NUCLEOTIDE SEQUENCE</scope>
</reference>
<name>A0A8H3EHX2_9LECA</name>
<keyword evidence="2" id="KW-0378">Hydrolase</keyword>
<dbReference type="InterPro" id="IPR029033">
    <property type="entry name" value="His_PPase_superfam"/>
</dbReference>
<dbReference type="Proteomes" id="UP000664169">
    <property type="component" value="Unassembled WGS sequence"/>
</dbReference>
<keyword evidence="4" id="KW-1185">Reference proteome</keyword>
<evidence type="ECO:0000313" key="4">
    <source>
        <dbReference type="Proteomes" id="UP000664169"/>
    </source>
</evidence>
<organism evidence="3 4">
    <name type="scientific">Gomphillus americanus</name>
    <dbReference type="NCBI Taxonomy" id="1940652"/>
    <lineage>
        <taxon>Eukaryota</taxon>
        <taxon>Fungi</taxon>
        <taxon>Dikarya</taxon>
        <taxon>Ascomycota</taxon>
        <taxon>Pezizomycotina</taxon>
        <taxon>Lecanoromycetes</taxon>
        <taxon>OSLEUM clade</taxon>
        <taxon>Ostropomycetidae</taxon>
        <taxon>Ostropales</taxon>
        <taxon>Graphidaceae</taxon>
        <taxon>Gomphilloideae</taxon>
        <taxon>Gomphillus</taxon>
    </lineage>
</organism>
<evidence type="ECO:0000256" key="1">
    <source>
        <dbReference type="ARBA" id="ARBA00005375"/>
    </source>
</evidence>
<sequence>MTTLVPRAPYTPAELEKLYHPGDLELKQVQVFLRHGERTPTSDRFEHLGLPVYWPFCNAARQMKNAVLLADDGKLAHDDPKAWDTLNWQRRIDRFGPDGKRIIGKGSLTEDEVICISGQLTDLGRQTTLALGQRLRHLYVNQLKFMPATISNASGIYLRATHMSRAQESLQQTFTGMYLPDQRDRFFLPAITIRRSADDGLYPNNYGCPRFNQLFELFSKQAAAKFDQSPAMDMLNSKLRKRMPDNAMVAVRGHPALAGIMDTNNARRAHGLALPKEFDDPEVIQAIDAITVQEWFAGFFKNREYRSVGIGSLIGDINENIINHIENTNSSFKLSLNGCHDTTIAGIMTSLGLFQGEHWPPFTSHIAIELFRKKDYPTESPKPRGTFAFLTGSAATPSIGRTPSHELSAQQLSSMDGYYVRMRYNDRPFTIPGCRMPGNHLDGDESFCTLAAFKKICDKMVPRDWKQACNSNLDKGVIAEENIEAGY</sequence>
<dbReference type="PANTHER" id="PTHR11567:SF110">
    <property type="entry name" value="2-PHOSPHOXYLOSE PHOSPHATASE 1"/>
    <property type="match status" value="1"/>
</dbReference>
<evidence type="ECO:0000256" key="2">
    <source>
        <dbReference type="ARBA" id="ARBA00022801"/>
    </source>
</evidence>
<dbReference type="Gene3D" id="3.40.50.1240">
    <property type="entry name" value="Phosphoglycerate mutase-like"/>
    <property type="match status" value="1"/>
</dbReference>
<dbReference type="PANTHER" id="PTHR11567">
    <property type="entry name" value="ACID PHOSPHATASE-RELATED"/>
    <property type="match status" value="1"/>
</dbReference>
<dbReference type="Pfam" id="PF00328">
    <property type="entry name" value="His_Phos_2"/>
    <property type="match status" value="1"/>
</dbReference>
<accession>A0A8H3EHX2</accession>
<protein>
    <recommendedName>
        <fullName evidence="5">Acid phosphatase</fullName>
    </recommendedName>
</protein>
<dbReference type="InterPro" id="IPR050645">
    <property type="entry name" value="Histidine_acid_phosphatase"/>
</dbReference>
<comment type="caution">
    <text evidence="3">The sequence shown here is derived from an EMBL/GenBank/DDBJ whole genome shotgun (WGS) entry which is preliminary data.</text>
</comment>
<dbReference type="OrthoDB" id="10257284at2759"/>
<comment type="similarity">
    <text evidence="1">Belongs to the histidine acid phosphatase family.</text>
</comment>
<dbReference type="InterPro" id="IPR000560">
    <property type="entry name" value="His_Pase_clade-2"/>
</dbReference>
<gene>
    <name evidence="3" type="ORF">GOMPHAMPRED_004962</name>
</gene>
<dbReference type="CDD" id="cd07061">
    <property type="entry name" value="HP_HAP_like"/>
    <property type="match status" value="1"/>
</dbReference>
<dbReference type="EMBL" id="CAJPDQ010000003">
    <property type="protein sequence ID" value="CAF9906889.1"/>
    <property type="molecule type" value="Genomic_DNA"/>
</dbReference>